<dbReference type="EMBL" id="JANBUO010000126">
    <property type="protein sequence ID" value="KAJ2807252.1"/>
    <property type="molecule type" value="Genomic_DNA"/>
</dbReference>
<feature type="compositionally biased region" description="Basic and acidic residues" evidence="1">
    <location>
        <begin position="50"/>
        <end position="60"/>
    </location>
</feature>
<evidence type="ECO:0000313" key="4">
    <source>
        <dbReference type="Proteomes" id="UP001140094"/>
    </source>
</evidence>
<dbReference type="PANTHER" id="PTHR12299">
    <property type="entry name" value="HYALURONIC ACID-BINDING PROTEIN 4"/>
    <property type="match status" value="1"/>
</dbReference>
<dbReference type="AlphaFoldDB" id="A0A9W8LVQ1"/>
<feature type="region of interest" description="Disordered" evidence="1">
    <location>
        <begin position="220"/>
        <end position="284"/>
    </location>
</feature>
<gene>
    <name evidence="3" type="ORF">H4R20_001365</name>
</gene>
<feature type="compositionally biased region" description="Basic and acidic residues" evidence="1">
    <location>
        <begin position="143"/>
        <end position="153"/>
    </location>
</feature>
<dbReference type="SMART" id="SM01233">
    <property type="entry name" value="HABP4_PAI-RBP1"/>
    <property type="match status" value="1"/>
</dbReference>
<dbReference type="InterPro" id="IPR039764">
    <property type="entry name" value="HABP4/SERBP1-like"/>
</dbReference>
<reference evidence="3" key="1">
    <citation type="submission" date="2022-07" db="EMBL/GenBank/DDBJ databases">
        <title>Phylogenomic reconstructions and comparative analyses of Kickxellomycotina fungi.</title>
        <authorList>
            <person name="Reynolds N.K."/>
            <person name="Stajich J.E."/>
            <person name="Barry K."/>
            <person name="Grigoriev I.V."/>
            <person name="Crous P."/>
            <person name="Smith M.E."/>
        </authorList>
    </citation>
    <scope>NUCLEOTIDE SEQUENCE</scope>
    <source>
        <strain evidence="3">NRRL 1565</strain>
    </source>
</reference>
<feature type="domain" description="Hyaluronan/mRNA-binding protein" evidence="2">
    <location>
        <begin position="107"/>
        <end position="197"/>
    </location>
</feature>
<evidence type="ECO:0000259" key="2">
    <source>
        <dbReference type="SMART" id="SM01233"/>
    </source>
</evidence>
<dbReference type="GO" id="GO:0003723">
    <property type="term" value="F:RNA binding"/>
    <property type="evidence" value="ECO:0007669"/>
    <property type="project" value="InterPro"/>
</dbReference>
<evidence type="ECO:0000313" key="3">
    <source>
        <dbReference type="EMBL" id="KAJ2807252.1"/>
    </source>
</evidence>
<dbReference type="PANTHER" id="PTHR12299:SF17">
    <property type="entry name" value="AT19571P-RELATED"/>
    <property type="match status" value="1"/>
</dbReference>
<comment type="caution">
    <text evidence="3">The sequence shown here is derived from an EMBL/GenBank/DDBJ whole genome shotgun (WGS) entry which is preliminary data.</text>
</comment>
<evidence type="ECO:0000256" key="1">
    <source>
        <dbReference type="SAM" id="MobiDB-lite"/>
    </source>
</evidence>
<dbReference type="GO" id="GO:0005737">
    <property type="term" value="C:cytoplasm"/>
    <property type="evidence" value="ECO:0007669"/>
    <property type="project" value="TreeGrafter"/>
</dbReference>
<name>A0A9W8LVQ1_9FUNG</name>
<sequence length="284" mass="31522">MDVFSTNKFALLPDNAVSNDVDSAAAVLEKKNKKQQQQQKQAKPVAPLPERARPSERAIKPDYPSRGGFRSGPGREQRGSEPQPTFARRERREGAPSQRGRGAPRGRGRVDDRHSATGLVDSDKKKKQGWLGSPEEMPTDGAKAAEEAQKDSAQDGVATPVEEAEPEEKVRSLNDYYSTLGANKVDTKHNLRKANEGVDKKLIKGTVALSKPEEDFFASTVSRKKNKQKERKEKQFVDIEQRFNDQTRGAFRGGYRGDGPRNDRRGPRQANVNLNDKNAFPSLG</sequence>
<dbReference type="InterPro" id="IPR006861">
    <property type="entry name" value="HABP4_PAIRBP1-bd"/>
</dbReference>
<protein>
    <recommendedName>
        <fullName evidence="2">Hyaluronan/mRNA-binding protein domain-containing protein</fullName>
    </recommendedName>
</protein>
<keyword evidence="4" id="KW-1185">Reference proteome</keyword>
<dbReference type="GO" id="GO:0005634">
    <property type="term" value="C:nucleus"/>
    <property type="evidence" value="ECO:0007669"/>
    <property type="project" value="TreeGrafter"/>
</dbReference>
<feature type="region of interest" description="Disordered" evidence="1">
    <location>
        <begin position="27"/>
        <end position="171"/>
    </location>
</feature>
<accession>A0A9W8LVQ1</accession>
<dbReference type="Gene3D" id="6.10.140.1040">
    <property type="match status" value="1"/>
</dbReference>
<dbReference type="Proteomes" id="UP001140094">
    <property type="component" value="Unassembled WGS sequence"/>
</dbReference>
<proteinExistence type="predicted"/>
<dbReference type="OrthoDB" id="5390558at2759"/>
<feature type="compositionally biased region" description="Basic and acidic residues" evidence="1">
    <location>
        <begin position="230"/>
        <end position="245"/>
    </location>
</feature>
<organism evidence="3 4">
    <name type="scientific">Coemansia guatemalensis</name>
    <dbReference type="NCBI Taxonomy" id="2761395"/>
    <lineage>
        <taxon>Eukaryota</taxon>
        <taxon>Fungi</taxon>
        <taxon>Fungi incertae sedis</taxon>
        <taxon>Zoopagomycota</taxon>
        <taxon>Kickxellomycotina</taxon>
        <taxon>Kickxellomycetes</taxon>
        <taxon>Kickxellales</taxon>
        <taxon>Kickxellaceae</taxon>
        <taxon>Coemansia</taxon>
    </lineage>
</organism>